<proteinExistence type="predicted"/>
<keyword evidence="2" id="KW-1185">Reference proteome</keyword>
<name>A0A1I7EVH9_9GAMM</name>
<gene>
    <name evidence="1" type="ORF">SAMN05421784_1028</name>
</gene>
<dbReference type="AlphaFoldDB" id="A0A1I7EVH9"/>
<dbReference type="EMBL" id="FPBJ01000002">
    <property type="protein sequence ID" value="SFU27895.1"/>
    <property type="molecule type" value="Genomic_DNA"/>
</dbReference>
<accession>A0A1I7EVH9</accession>
<evidence type="ECO:0000313" key="2">
    <source>
        <dbReference type="Proteomes" id="UP000242496"/>
    </source>
</evidence>
<dbReference type="STRING" id="351659.SAMN05421784_1028"/>
<dbReference type="Proteomes" id="UP000242496">
    <property type="component" value="Unassembled WGS sequence"/>
</dbReference>
<organism evidence="1 2">
    <name type="scientific">Xenorhabdus koppenhoeferi</name>
    <dbReference type="NCBI Taxonomy" id="351659"/>
    <lineage>
        <taxon>Bacteria</taxon>
        <taxon>Pseudomonadati</taxon>
        <taxon>Pseudomonadota</taxon>
        <taxon>Gammaproteobacteria</taxon>
        <taxon>Enterobacterales</taxon>
        <taxon>Morganellaceae</taxon>
        <taxon>Xenorhabdus</taxon>
    </lineage>
</organism>
<sequence>MKPLLYYLKMMGRYLVIVVVKSEISIEYTLIKGTRGAFFFFKVSML</sequence>
<evidence type="ECO:0000313" key="1">
    <source>
        <dbReference type="EMBL" id="SFU27895.1"/>
    </source>
</evidence>
<reference evidence="2" key="1">
    <citation type="submission" date="2016-10" db="EMBL/GenBank/DDBJ databases">
        <authorList>
            <person name="Varghese N."/>
            <person name="Submissions S."/>
        </authorList>
    </citation>
    <scope>NUCLEOTIDE SEQUENCE [LARGE SCALE GENOMIC DNA]</scope>
    <source>
        <strain evidence="2">DSM 18168</strain>
    </source>
</reference>
<protein>
    <submittedName>
        <fullName evidence="1">Uncharacterized protein</fullName>
    </submittedName>
</protein>